<evidence type="ECO:0000259" key="5">
    <source>
        <dbReference type="PROSITE" id="PS51194"/>
    </source>
</evidence>
<dbReference type="OrthoDB" id="2077914at2"/>
<dbReference type="GO" id="GO:0006302">
    <property type="term" value="P:double-strand break repair"/>
    <property type="evidence" value="ECO:0007669"/>
    <property type="project" value="TreeGrafter"/>
</dbReference>
<dbReference type="GO" id="GO:0006310">
    <property type="term" value="P:DNA recombination"/>
    <property type="evidence" value="ECO:0007669"/>
    <property type="project" value="TreeGrafter"/>
</dbReference>
<dbReference type="PROSITE" id="PS51194">
    <property type="entry name" value="HELICASE_CTER"/>
    <property type="match status" value="1"/>
</dbReference>
<dbReference type="InterPro" id="IPR027417">
    <property type="entry name" value="P-loop_NTPase"/>
</dbReference>
<dbReference type="CDD" id="cd17925">
    <property type="entry name" value="DEXDc_ComFA"/>
    <property type="match status" value="1"/>
</dbReference>
<dbReference type="GO" id="GO:0016787">
    <property type="term" value="F:hydrolase activity"/>
    <property type="evidence" value="ECO:0007669"/>
    <property type="project" value="InterPro"/>
</dbReference>
<dbReference type="Pfam" id="PF00271">
    <property type="entry name" value="Helicase_C"/>
    <property type="match status" value="1"/>
</dbReference>
<sequence>MEHPASSYSRELQSRLEVRHLLKSELPFPERVIDWHIQNDLIKAEESIKKTKRGFICLRCGQRERSFFARYPCYRCNKNCVYCRSCVMMGRVSECTPLLTWNGNGRHGCAPVQMEWKGELSAGQEKAARSIVEAIRKKEELLIWAVCGSGKTELLFQGIEFALNKGLRVCIATPRTDVVLELAPRFHQAFQSVRIAALYGGSTDNGTLSPLVISTTHQLLRYKEAFDVIIIDEVDAFPYAIDQTLQYAVKKSRKPQSTRIYLTATPSEQMKRNAENGRLRTIQIPARYHRRPLPEPAFKWCGNWKRYLSREILPFPVKRWLFKHKELQQPVFLFVPSIPALKSAVSLLKKGQFQAEGVHADDPDRNEKVNSFREEKLDVLVATTILERGVTVKKAQVGVLGAESAVFTESALVQMAGRAGRHPQFTEGDVCFFHFGKTASMNAARRHIRNMNKLAKKEKLID</sequence>
<dbReference type="PANTHER" id="PTHR30580:SF1">
    <property type="entry name" value="COMF OPERON PROTEIN 1"/>
    <property type="match status" value="1"/>
</dbReference>
<gene>
    <name evidence="6" type="ORF">BW143_02245</name>
</gene>
<feature type="domain" description="Helicase C-terminal" evidence="5">
    <location>
        <begin position="316"/>
        <end position="462"/>
    </location>
</feature>
<protein>
    <submittedName>
        <fullName evidence="6">DNA/RNA helicase</fullName>
    </submittedName>
</protein>
<dbReference type="SUPFAM" id="SSF52540">
    <property type="entry name" value="P-loop containing nucleoside triphosphate hydrolases"/>
    <property type="match status" value="1"/>
</dbReference>
<evidence type="ECO:0000256" key="1">
    <source>
        <dbReference type="ARBA" id="ARBA00022741"/>
    </source>
</evidence>
<feature type="domain" description="Helicase ATP-binding" evidence="4">
    <location>
        <begin position="132"/>
        <end position="284"/>
    </location>
</feature>
<keyword evidence="6" id="KW-0378">Hydrolase</keyword>
<evidence type="ECO:0000259" key="4">
    <source>
        <dbReference type="PROSITE" id="PS51192"/>
    </source>
</evidence>
<dbReference type="PROSITE" id="PS51192">
    <property type="entry name" value="HELICASE_ATP_BIND_1"/>
    <property type="match status" value="1"/>
</dbReference>
<dbReference type="Proteomes" id="UP000187367">
    <property type="component" value="Unassembled WGS sequence"/>
</dbReference>
<accession>A0A1R1QW84</accession>
<dbReference type="InterPro" id="IPR006935">
    <property type="entry name" value="Helicase/UvrB_N"/>
</dbReference>
<keyword evidence="2" id="KW-0067">ATP-binding</keyword>
<keyword evidence="6" id="KW-0347">Helicase</keyword>
<dbReference type="GO" id="GO:0005524">
    <property type="term" value="F:ATP binding"/>
    <property type="evidence" value="ECO:0007669"/>
    <property type="project" value="UniProtKB-KW"/>
</dbReference>
<dbReference type="GO" id="GO:0006270">
    <property type="term" value="P:DNA replication initiation"/>
    <property type="evidence" value="ECO:0007669"/>
    <property type="project" value="TreeGrafter"/>
</dbReference>
<dbReference type="SMART" id="SM00487">
    <property type="entry name" value="DEXDc"/>
    <property type="match status" value="1"/>
</dbReference>
<organism evidence="6 7">
    <name type="scientific">Bacillus swezeyi</name>
    <dbReference type="NCBI Taxonomy" id="1925020"/>
    <lineage>
        <taxon>Bacteria</taxon>
        <taxon>Bacillati</taxon>
        <taxon>Bacillota</taxon>
        <taxon>Bacilli</taxon>
        <taxon>Bacillales</taxon>
        <taxon>Bacillaceae</taxon>
        <taxon>Bacillus</taxon>
    </lineage>
</organism>
<dbReference type="Gene3D" id="3.40.50.300">
    <property type="entry name" value="P-loop containing nucleotide triphosphate hydrolases"/>
    <property type="match status" value="2"/>
</dbReference>
<dbReference type="InterPro" id="IPR001650">
    <property type="entry name" value="Helicase_C-like"/>
</dbReference>
<dbReference type="FunFam" id="3.40.50.300:FF:001736">
    <property type="entry name" value="COMF operon protein 1"/>
    <property type="match status" value="1"/>
</dbReference>
<dbReference type="AlphaFoldDB" id="A0A1R1QW84"/>
<dbReference type="GO" id="GO:0003677">
    <property type="term" value="F:DNA binding"/>
    <property type="evidence" value="ECO:0007669"/>
    <property type="project" value="UniProtKB-KW"/>
</dbReference>
<evidence type="ECO:0000313" key="6">
    <source>
        <dbReference type="EMBL" id="OMI08897.1"/>
    </source>
</evidence>
<dbReference type="PANTHER" id="PTHR30580">
    <property type="entry name" value="PRIMOSOMAL PROTEIN N"/>
    <property type="match status" value="1"/>
</dbReference>
<comment type="caution">
    <text evidence="6">The sequence shown here is derived from an EMBL/GenBank/DDBJ whole genome shotgun (WGS) entry which is preliminary data.</text>
</comment>
<dbReference type="RefSeq" id="WP_076761136.1">
    <property type="nucleotide sequence ID" value="NZ_JARMML010000001.1"/>
</dbReference>
<dbReference type="GO" id="GO:0043138">
    <property type="term" value="F:3'-5' DNA helicase activity"/>
    <property type="evidence" value="ECO:0007669"/>
    <property type="project" value="TreeGrafter"/>
</dbReference>
<dbReference type="Pfam" id="PF04851">
    <property type="entry name" value="ResIII"/>
    <property type="match status" value="1"/>
</dbReference>
<proteinExistence type="predicted"/>
<accession>A0A1R1RYI2</accession>
<dbReference type="SMART" id="SM00490">
    <property type="entry name" value="HELICc"/>
    <property type="match status" value="1"/>
</dbReference>
<name>A0A1R1QW84_9BACI</name>
<evidence type="ECO:0000256" key="3">
    <source>
        <dbReference type="ARBA" id="ARBA00023125"/>
    </source>
</evidence>
<dbReference type="InterPro" id="IPR014001">
    <property type="entry name" value="Helicase_ATP-bd"/>
</dbReference>
<evidence type="ECO:0000313" key="7">
    <source>
        <dbReference type="Proteomes" id="UP000187367"/>
    </source>
</evidence>
<dbReference type="EMBL" id="MTJL01000005">
    <property type="protein sequence ID" value="OMI08897.1"/>
    <property type="molecule type" value="Genomic_DNA"/>
</dbReference>
<reference evidence="6 7" key="1">
    <citation type="submission" date="2017-01" db="EMBL/GenBank/DDBJ databases">
        <title>Bacillus phylogenomics.</title>
        <authorList>
            <person name="Dunlap C."/>
        </authorList>
    </citation>
    <scope>NUCLEOTIDE SEQUENCE [LARGE SCALE GENOMIC DNA]</scope>
    <source>
        <strain evidence="6 7">NRRL B-41282</strain>
    </source>
</reference>
<evidence type="ECO:0000256" key="2">
    <source>
        <dbReference type="ARBA" id="ARBA00022840"/>
    </source>
</evidence>
<keyword evidence="3" id="KW-0238">DNA-binding</keyword>
<keyword evidence="1" id="KW-0547">Nucleotide-binding</keyword>
<keyword evidence="7" id="KW-1185">Reference proteome</keyword>